<comment type="caution">
    <text evidence="1">The sequence shown here is derived from an EMBL/GenBank/DDBJ whole genome shotgun (WGS) entry which is preliminary data.</text>
</comment>
<evidence type="ECO:0000313" key="1">
    <source>
        <dbReference type="EMBL" id="MBD8048285.1"/>
    </source>
</evidence>
<proteinExistence type="predicted"/>
<organism evidence="1 2">
    <name type="scientific">Clostridium faecium</name>
    <dbReference type="NCBI Taxonomy" id="2762223"/>
    <lineage>
        <taxon>Bacteria</taxon>
        <taxon>Bacillati</taxon>
        <taxon>Bacillota</taxon>
        <taxon>Clostridia</taxon>
        <taxon>Eubacteriales</taxon>
        <taxon>Clostridiaceae</taxon>
        <taxon>Clostridium</taxon>
    </lineage>
</organism>
<dbReference type="Pfam" id="PF10978">
    <property type="entry name" value="DUF2785"/>
    <property type="match status" value="1"/>
</dbReference>
<name>A0ABR8YVP3_9CLOT</name>
<evidence type="ECO:0000313" key="2">
    <source>
        <dbReference type="Proteomes" id="UP000627166"/>
    </source>
</evidence>
<gene>
    <name evidence="1" type="ORF">H9637_14770</name>
</gene>
<accession>A0ABR8YVP3</accession>
<keyword evidence="2" id="KW-1185">Reference proteome</keyword>
<reference evidence="1 2" key="1">
    <citation type="submission" date="2020-08" db="EMBL/GenBank/DDBJ databases">
        <title>A Genomic Blueprint of the Chicken Gut Microbiome.</title>
        <authorList>
            <person name="Gilroy R."/>
            <person name="Ravi A."/>
            <person name="Getino M."/>
            <person name="Pursley I."/>
            <person name="Horton D.L."/>
            <person name="Alikhan N.-F."/>
            <person name="Baker D."/>
            <person name="Gharbi K."/>
            <person name="Hall N."/>
            <person name="Watson M."/>
            <person name="Adriaenssens E.M."/>
            <person name="Foster-Nyarko E."/>
            <person name="Jarju S."/>
            <person name="Secka A."/>
            <person name="Antonio M."/>
            <person name="Oren A."/>
            <person name="Chaudhuri R."/>
            <person name="La Ragione R.M."/>
            <person name="Hildebrand F."/>
            <person name="Pallen M.J."/>
        </authorList>
    </citation>
    <scope>NUCLEOTIDE SEQUENCE [LARGE SCALE GENOMIC DNA]</scope>
    <source>
        <strain evidence="1 2">N37</strain>
    </source>
</reference>
<dbReference type="Proteomes" id="UP000627166">
    <property type="component" value="Unassembled WGS sequence"/>
</dbReference>
<sequence>MICEKDVRGYVKDKGWAHSTAHTADVLDELAQCESIEYKDLLDVLEAIKTKVCINNYCYVNQEDERMAVAIISVINRNLLHNKEITNWIKSFEDIKKANHYPEDHNLLINIKNFLRSIYFRLIYENNSEVISEAIKETLYKIKTF</sequence>
<dbReference type="EMBL" id="JACSQB010000125">
    <property type="protein sequence ID" value="MBD8048285.1"/>
    <property type="molecule type" value="Genomic_DNA"/>
</dbReference>
<protein>
    <submittedName>
        <fullName evidence="1">DUF2785 domain-containing protein</fullName>
    </submittedName>
</protein>
<dbReference type="InterPro" id="IPR021247">
    <property type="entry name" value="DUF2785"/>
</dbReference>